<sequence length="97" mass="11082">MDTQFGLRVRELRETRGLLQRQVAALLDIDTPLYSKIERGERIAKKEVAIHLALILKANEAELLTLWLADQVMDVLKDEKLASEALKTVSKKIKKNK</sequence>
<keyword evidence="3" id="KW-1185">Reference proteome</keyword>
<dbReference type="InterPro" id="IPR010982">
    <property type="entry name" value="Lambda_DNA-bd_dom_sf"/>
</dbReference>
<comment type="caution">
    <text evidence="2">The sequence shown here is derived from an EMBL/GenBank/DDBJ whole genome shotgun (WGS) entry which is preliminary data.</text>
</comment>
<proteinExistence type="predicted"/>
<dbReference type="SUPFAM" id="SSF47413">
    <property type="entry name" value="lambda repressor-like DNA-binding domains"/>
    <property type="match status" value="1"/>
</dbReference>
<name>A0A847RJ60_9BACT</name>
<accession>A0A847RJ60</accession>
<protein>
    <submittedName>
        <fullName evidence="2">Helix-turn-helix domain-containing protein</fullName>
    </submittedName>
</protein>
<evidence type="ECO:0000313" key="2">
    <source>
        <dbReference type="EMBL" id="NLR63022.1"/>
    </source>
</evidence>
<dbReference type="Proteomes" id="UP000570474">
    <property type="component" value="Unassembled WGS sequence"/>
</dbReference>
<dbReference type="InterPro" id="IPR001387">
    <property type="entry name" value="Cro/C1-type_HTH"/>
</dbReference>
<dbReference type="Pfam" id="PF13560">
    <property type="entry name" value="HTH_31"/>
    <property type="match status" value="1"/>
</dbReference>
<dbReference type="Gene3D" id="1.10.260.40">
    <property type="entry name" value="lambda repressor-like DNA-binding domains"/>
    <property type="match status" value="1"/>
</dbReference>
<dbReference type="EMBL" id="JABAIA010000001">
    <property type="protein sequence ID" value="NLR63022.1"/>
    <property type="molecule type" value="Genomic_DNA"/>
</dbReference>
<dbReference type="GO" id="GO:0003677">
    <property type="term" value="F:DNA binding"/>
    <property type="evidence" value="ECO:0007669"/>
    <property type="project" value="InterPro"/>
</dbReference>
<dbReference type="CDD" id="cd00093">
    <property type="entry name" value="HTH_XRE"/>
    <property type="match status" value="1"/>
</dbReference>
<feature type="domain" description="HTH cro/C1-type" evidence="1">
    <location>
        <begin position="9"/>
        <end position="63"/>
    </location>
</feature>
<gene>
    <name evidence="2" type="ORF">HGH92_01770</name>
</gene>
<evidence type="ECO:0000259" key="1">
    <source>
        <dbReference type="PROSITE" id="PS50943"/>
    </source>
</evidence>
<organism evidence="2 3">
    <name type="scientific">Chitinophaga varians</name>
    <dbReference type="NCBI Taxonomy" id="2202339"/>
    <lineage>
        <taxon>Bacteria</taxon>
        <taxon>Pseudomonadati</taxon>
        <taxon>Bacteroidota</taxon>
        <taxon>Chitinophagia</taxon>
        <taxon>Chitinophagales</taxon>
        <taxon>Chitinophagaceae</taxon>
        <taxon>Chitinophaga</taxon>
    </lineage>
</organism>
<evidence type="ECO:0000313" key="3">
    <source>
        <dbReference type="Proteomes" id="UP000570474"/>
    </source>
</evidence>
<dbReference type="AlphaFoldDB" id="A0A847RJ60"/>
<dbReference type="PROSITE" id="PS50943">
    <property type="entry name" value="HTH_CROC1"/>
    <property type="match status" value="1"/>
</dbReference>
<reference evidence="2 3" key="1">
    <citation type="submission" date="2020-04" db="EMBL/GenBank/DDBJ databases">
        <authorList>
            <person name="Yin C."/>
        </authorList>
    </citation>
    <scope>NUCLEOTIDE SEQUENCE [LARGE SCALE GENOMIC DNA]</scope>
    <source>
        <strain evidence="2 3">Ae27</strain>
    </source>
</reference>
<dbReference type="SMART" id="SM00530">
    <property type="entry name" value="HTH_XRE"/>
    <property type="match status" value="1"/>
</dbReference>
<dbReference type="RefSeq" id="WP_168869044.1">
    <property type="nucleotide sequence ID" value="NZ_JABAIA010000001.1"/>
</dbReference>